<accession>A0AAU9D0H1</accession>
<organism evidence="1 2">
    <name type="scientific">Haliovirga abyssi</name>
    <dbReference type="NCBI Taxonomy" id="2996794"/>
    <lineage>
        <taxon>Bacteria</taxon>
        <taxon>Fusobacteriati</taxon>
        <taxon>Fusobacteriota</taxon>
        <taxon>Fusobacteriia</taxon>
        <taxon>Fusobacteriales</taxon>
        <taxon>Haliovirgaceae</taxon>
        <taxon>Haliovirga</taxon>
    </lineage>
</organism>
<gene>
    <name evidence="1" type="ORF">HLVA_00200</name>
</gene>
<dbReference type="EMBL" id="AP027059">
    <property type="protein sequence ID" value="BDU49451.1"/>
    <property type="molecule type" value="Genomic_DNA"/>
</dbReference>
<protein>
    <submittedName>
        <fullName evidence="1">Uncharacterized protein</fullName>
    </submittedName>
</protein>
<proteinExistence type="predicted"/>
<keyword evidence="2" id="KW-1185">Reference proteome</keyword>
<dbReference type="AlphaFoldDB" id="A0AAU9D0H1"/>
<dbReference type="Proteomes" id="UP001321582">
    <property type="component" value="Chromosome"/>
</dbReference>
<dbReference type="KEGG" id="haby:HLVA_00200"/>
<evidence type="ECO:0000313" key="1">
    <source>
        <dbReference type="EMBL" id="BDU49451.1"/>
    </source>
</evidence>
<sequence length="273" mass="32534">MKDIILYPNNDKSKFLLKHKEIFNYKIAGMFSSKQELEENLNKGDSIFITGEDKNFNEFKEIIKLGNEANKNIIFNYNIFDKQTKEYILDNKYEVFANYETESEIMKMLSKQTKKPLKKTIKKTMLLCIDDVEDKLDVELRYLKKIGFKSEEYEVVTDDKRGRLFGFKEIYSGLSEYTVYDYTKNIIEEAEKSKSKNLFLAYTNDFLDFEDYYKMLKNMSLLYSFMPEELIIATKTKNEKIDMLVKFINIYTNLNSVKIFFYDKGEEKIEILN</sequence>
<name>A0AAU9D0H1_9FUSO</name>
<dbReference type="RefSeq" id="WP_307904410.1">
    <property type="nucleotide sequence ID" value="NZ_AP027059.1"/>
</dbReference>
<reference evidence="1 2" key="1">
    <citation type="submission" date="2022-11" db="EMBL/GenBank/DDBJ databases">
        <title>Haliovirga abyssi gen. nov., sp. nov., a mesophilic fermentative bacterium isolated from the Iheya North hydrothermal field and the proposal of Haliovirgaceae fam. nov.</title>
        <authorList>
            <person name="Miyazaki U."/>
            <person name="Tame A."/>
            <person name="Miyazaki J."/>
            <person name="Takai K."/>
            <person name="Sawayama S."/>
            <person name="Kitajima M."/>
            <person name="Okamoto A."/>
            <person name="Nakagawa S."/>
        </authorList>
    </citation>
    <scope>NUCLEOTIDE SEQUENCE [LARGE SCALE GENOMIC DNA]</scope>
    <source>
        <strain evidence="1 2">IC12</strain>
    </source>
</reference>
<evidence type="ECO:0000313" key="2">
    <source>
        <dbReference type="Proteomes" id="UP001321582"/>
    </source>
</evidence>